<feature type="binding site" evidence="11">
    <location>
        <position position="87"/>
    </location>
    <ligand>
        <name>FMN</name>
        <dbReference type="ChEBI" id="CHEBI:58210"/>
    </ligand>
</feature>
<evidence type="ECO:0000313" key="13">
    <source>
        <dbReference type="EMBL" id="NYS47441.1"/>
    </source>
</evidence>
<dbReference type="Proteomes" id="UP000531840">
    <property type="component" value="Unassembled WGS sequence"/>
</dbReference>
<comment type="catalytic activity">
    <reaction evidence="11">
        <text>isopentenyl diphosphate = dimethylallyl diphosphate</text>
        <dbReference type="Rhea" id="RHEA:23284"/>
        <dbReference type="ChEBI" id="CHEBI:57623"/>
        <dbReference type="ChEBI" id="CHEBI:128769"/>
        <dbReference type="EC" id="5.3.3.2"/>
    </reaction>
</comment>
<comment type="cofactor">
    <cofactor evidence="11">
        <name>Mg(2+)</name>
        <dbReference type="ChEBI" id="CHEBI:18420"/>
    </cofactor>
</comment>
<comment type="cofactor">
    <cofactor evidence="1 11">
        <name>FMN</name>
        <dbReference type="ChEBI" id="CHEBI:58210"/>
    </cofactor>
</comment>
<dbReference type="SUPFAM" id="SSF51395">
    <property type="entry name" value="FMN-linked oxidoreductases"/>
    <property type="match status" value="1"/>
</dbReference>
<name>A0ABX2T337_9BACL</name>
<feature type="binding site" evidence="11">
    <location>
        <position position="170"/>
    </location>
    <ligand>
        <name>FMN</name>
        <dbReference type="ChEBI" id="CHEBI:58210"/>
    </ligand>
</feature>
<dbReference type="InterPro" id="IPR000262">
    <property type="entry name" value="FMN-dep_DH"/>
</dbReference>
<feature type="binding site" evidence="11">
    <location>
        <begin position="57"/>
        <end position="59"/>
    </location>
    <ligand>
        <name>FMN</name>
        <dbReference type="ChEBI" id="CHEBI:58210"/>
    </ligand>
</feature>
<organism evidence="13 14">
    <name type="scientific">Gemelliphila palaticanis</name>
    <dbReference type="NCBI Taxonomy" id="81950"/>
    <lineage>
        <taxon>Bacteria</taxon>
        <taxon>Bacillati</taxon>
        <taxon>Bacillota</taxon>
        <taxon>Bacilli</taxon>
        <taxon>Bacillales</taxon>
        <taxon>Gemellaceae</taxon>
        <taxon>Gemelliphila</taxon>
    </lineage>
</organism>
<keyword evidence="3 11" id="KW-0285">Flavoprotein</keyword>
<evidence type="ECO:0000256" key="5">
    <source>
        <dbReference type="ARBA" id="ARBA00022723"/>
    </source>
</evidence>
<comment type="caution">
    <text evidence="11">Lacks conserved residue(s) required for the propagation of feature annotation.</text>
</comment>
<dbReference type="HAMAP" id="MF_00354">
    <property type="entry name" value="Idi_2"/>
    <property type="match status" value="1"/>
</dbReference>
<evidence type="ECO:0000256" key="7">
    <source>
        <dbReference type="ARBA" id="ARBA00022857"/>
    </source>
</evidence>
<feature type="binding site" evidence="11">
    <location>
        <position position="108"/>
    </location>
    <ligand>
        <name>FMN</name>
        <dbReference type="ChEBI" id="CHEBI:58210"/>
    </ligand>
</feature>
<feature type="binding site" evidence="11">
    <location>
        <position position="139"/>
    </location>
    <ligand>
        <name>Mg(2+)</name>
        <dbReference type="ChEBI" id="CHEBI:18420"/>
    </ligand>
</feature>
<feature type="domain" description="FMN-dependent dehydrogenase" evidence="12">
    <location>
        <begin position="151"/>
        <end position="309"/>
    </location>
</feature>
<evidence type="ECO:0000256" key="1">
    <source>
        <dbReference type="ARBA" id="ARBA00001917"/>
    </source>
</evidence>
<evidence type="ECO:0000256" key="3">
    <source>
        <dbReference type="ARBA" id="ARBA00022630"/>
    </source>
</evidence>
<comment type="function">
    <text evidence="11">Involved in the biosynthesis of isoprenoids. Catalyzes the 1,3-allylic rearrangement of the homoallylic substrate isopentenyl (IPP) to its allylic isomer, dimethylallyl diphosphate (DMAPP).</text>
</comment>
<feature type="binding site" evidence="11">
    <location>
        <begin position="266"/>
        <end position="267"/>
    </location>
    <ligand>
        <name>FMN</name>
        <dbReference type="ChEBI" id="CHEBI:58210"/>
    </ligand>
</feature>
<keyword evidence="9 11" id="KW-0413">Isomerase</keyword>
<evidence type="ECO:0000256" key="11">
    <source>
        <dbReference type="HAMAP-Rule" id="MF_00354"/>
    </source>
</evidence>
<comment type="caution">
    <text evidence="13">The sequence shown here is derived from an EMBL/GenBank/DDBJ whole genome shotgun (WGS) entry which is preliminary data.</text>
</comment>
<keyword evidence="14" id="KW-1185">Reference proteome</keyword>
<evidence type="ECO:0000256" key="9">
    <source>
        <dbReference type="ARBA" id="ARBA00023235"/>
    </source>
</evidence>
<evidence type="ECO:0000256" key="8">
    <source>
        <dbReference type="ARBA" id="ARBA00023229"/>
    </source>
</evidence>
<sequence>MRKKDHINIALQDKTNFTSLDNYKIDYNSVPRFGIEDVDISTKIANNVWKYPIFINAITAGGQYCNDINRELEEVCNICEIKFFAGSYSPALKNEEDKISYPKNRSINLGLDKNYNQVNEAILNTNPQYIQLHTNPLQEMIMPEGDRNFESWLENLKEISSKVNVPIILKETGFGMNKATIELAIELNLSAVDISGKDGTNFARIENMRSESPSYYLEEIGYTTAESLEIAKNYRDKIDIIASGGIRNPLDVVKCLALGAKAVGVSRAFLDILINKGKSELIKEIKKWQQELKYLMILTNSKNIEELYGKVYKK</sequence>
<comment type="subcellular location">
    <subcellularLocation>
        <location evidence="11">Cytoplasm</location>
    </subcellularLocation>
</comment>
<evidence type="ECO:0000313" key="14">
    <source>
        <dbReference type="Proteomes" id="UP000531840"/>
    </source>
</evidence>
<comment type="cofactor">
    <cofactor evidence="11">
        <name>NADPH</name>
        <dbReference type="ChEBI" id="CHEBI:57783"/>
    </cofactor>
</comment>
<keyword evidence="4 11" id="KW-0288">FMN</keyword>
<dbReference type="PANTHER" id="PTHR43665:SF1">
    <property type="entry name" value="ISOPENTENYL-DIPHOSPHATE DELTA-ISOMERASE"/>
    <property type="match status" value="1"/>
</dbReference>
<dbReference type="PANTHER" id="PTHR43665">
    <property type="entry name" value="ISOPENTENYL-DIPHOSPHATE DELTA-ISOMERASE"/>
    <property type="match status" value="1"/>
</dbReference>
<evidence type="ECO:0000256" key="10">
    <source>
        <dbReference type="ARBA" id="ARBA00025810"/>
    </source>
</evidence>
<keyword evidence="8 11" id="KW-0414">Isoprene biosynthesis</keyword>
<reference evidence="13 14" key="1">
    <citation type="submission" date="2020-07" db="EMBL/GenBank/DDBJ databases">
        <title>MOT database genomes.</title>
        <authorList>
            <person name="Joseph S."/>
            <person name="Aduse-Opoku J."/>
            <person name="Hashim A."/>
            <person name="Wade W."/>
            <person name="Curtis M."/>
        </authorList>
    </citation>
    <scope>NUCLEOTIDE SEQUENCE [LARGE SCALE GENOMIC DNA]</scope>
    <source>
        <strain evidence="13 14">CIP 106318</strain>
    </source>
</reference>
<feature type="binding site" evidence="11">
    <location>
        <position position="195"/>
    </location>
    <ligand>
        <name>FMN</name>
        <dbReference type="ChEBI" id="CHEBI:58210"/>
    </ligand>
</feature>
<keyword evidence="5 11" id="KW-0479">Metal-binding</keyword>
<gene>
    <name evidence="11" type="primary">fni</name>
    <name evidence="13" type="ORF">HZY85_04430</name>
</gene>
<feature type="binding site" evidence="11">
    <location>
        <position position="138"/>
    </location>
    <ligand>
        <name>substrate</name>
    </ligand>
</feature>
<dbReference type="EMBL" id="JACBYF010000006">
    <property type="protein sequence ID" value="NYS47441.1"/>
    <property type="molecule type" value="Genomic_DNA"/>
</dbReference>
<evidence type="ECO:0000256" key="4">
    <source>
        <dbReference type="ARBA" id="ARBA00022643"/>
    </source>
</evidence>
<dbReference type="InterPro" id="IPR013785">
    <property type="entry name" value="Aldolase_TIM"/>
</dbReference>
<evidence type="ECO:0000256" key="6">
    <source>
        <dbReference type="ARBA" id="ARBA00022842"/>
    </source>
</evidence>
<keyword evidence="6 11" id="KW-0460">Magnesium</keyword>
<evidence type="ECO:0000259" key="12">
    <source>
        <dbReference type="Pfam" id="PF01070"/>
    </source>
</evidence>
<comment type="subunit">
    <text evidence="10 11">Homooctamer. Dimer of tetramers.</text>
</comment>
<keyword evidence="7 11" id="KW-0521">NADP</keyword>
<dbReference type="EC" id="5.3.3.2" evidence="11"/>
<dbReference type="GO" id="GO:0004452">
    <property type="term" value="F:isopentenyl-diphosphate delta-isomerase activity"/>
    <property type="evidence" value="ECO:0007669"/>
    <property type="project" value="UniProtKB-EC"/>
</dbReference>
<dbReference type="NCBIfam" id="TIGR02151">
    <property type="entry name" value="IPP_isom_2"/>
    <property type="match status" value="1"/>
</dbReference>
<proteinExistence type="inferred from homology"/>
<feature type="binding site" evidence="11">
    <location>
        <position position="200"/>
    </location>
    <ligand>
        <name>FMN</name>
        <dbReference type="ChEBI" id="CHEBI:58210"/>
    </ligand>
</feature>
<comment type="similarity">
    <text evidence="11">Belongs to the IPP isomerase type 2 family.</text>
</comment>
<keyword evidence="2 11" id="KW-0963">Cytoplasm</keyword>
<protein>
    <recommendedName>
        <fullName evidence="11">Isopentenyl-diphosphate delta-isomerase</fullName>
        <shortName evidence="11">IPP isomerase</shortName>
        <ecNumber evidence="11">5.3.3.2</ecNumber>
    </recommendedName>
    <alternativeName>
        <fullName evidence="11">Isopentenyl diphosphate:dimethylallyl diphosphate isomerase</fullName>
    </alternativeName>
    <alternativeName>
        <fullName evidence="11">Isopentenyl pyrophosphate isomerase</fullName>
    </alternativeName>
    <alternativeName>
        <fullName evidence="11">Type 2 isopentenyl diphosphate isomerase</fullName>
        <shortName evidence="11">IDI-2</shortName>
    </alternativeName>
</protein>
<dbReference type="InterPro" id="IPR011179">
    <property type="entry name" value="IPdP_isomerase"/>
</dbReference>
<dbReference type="RefSeq" id="WP_179941226.1">
    <property type="nucleotide sequence ID" value="NZ_JACBYF010000006.1"/>
</dbReference>
<accession>A0ABX2T337</accession>
<dbReference type="Pfam" id="PF01070">
    <property type="entry name" value="FMN_dh"/>
    <property type="match status" value="1"/>
</dbReference>
<evidence type="ECO:0000256" key="2">
    <source>
        <dbReference type="ARBA" id="ARBA00022490"/>
    </source>
</evidence>
<feature type="binding site" evidence="11">
    <location>
        <begin position="245"/>
        <end position="247"/>
    </location>
    <ligand>
        <name>FMN</name>
        <dbReference type="ChEBI" id="CHEBI:58210"/>
    </ligand>
</feature>
<dbReference type="Gene3D" id="3.20.20.70">
    <property type="entry name" value="Aldolase class I"/>
    <property type="match status" value="1"/>
</dbReference>
<feature type="binding site" evidence="11">
    <location>
        <begin position="2"/>
        <end position="3"/>
    </location>
    <ligand>
        <name>substrate</name>
    </ligand>
</feature>